<evidence type="ECO:0000313" key="1">
    <source>
        <dbReference type="EMBL" id="UOR13209.1"/>
    </source>
</evidence>
<sequence>MERSDPCTRLHFHLQLLLQVKEMKQYPFTNMVIQHGLTEEEYWQTIRLFEELEDTYEQDLENGLVDHSSLLIHFAGMLSYKMPVERTIIAMYEENIYPSLTNKLLQLLKI</sequence>
<dbReference type="InterPro" id="IPR035945">
    <property type="entry name" value="YhaI-like_sf"/>
</dbReference>
<organism evidence="1 2">
    <name type="scientific">Halobacillus amylolyticus</name>
    <dbReference type="NCBI Taxonomy" id="2932259"/>
    <lineage>
        <taxon>Bacteria</taxon>
        <taxon>Bacillati</taxon>
        <taxon>Bacillota</taxon>
        <taxon>Bacilli</taxon>
        <taxon>Bacillales</taxon>
        <taxon>Bacillaceae</taxon>
        <taxon>Halobacillus</taxon>
    </lineage>
</organism>
<dbReference type="InterPro" id="IPR015058">
    <property type="entry name" value="DUF1878"/>
</dbReference>
<dbReference type="Gene3D" id="1.10.3750.10">
    <property type="entry name" value="YhaI-like"/>
    <property type="match status" value="1"/>
</dbReference>
<reference evidence="1" key="1">
    <citation type="submission" date="2022-04" db="EMBL/GenBank/DDBJ databases">
        <title>Halobacillus sp. isolated from saltern.</title>
        <authorList>
            <person name="Won M."/>
            <person name="Lee C.-M."/>
            <person name="Woen H.-Y."/>
            <person name="Kwon S.-W."/>
        </authorList>
    </citation>
    <scope>NUCLEOTIDE SEQUENCE</scope>
    <source>
        <strain evidence="1">SSHM10-5</strain>
    </source>
</reference>
<dbReference type="Proteomes" id="UP000830326">
    <property type="component" value="Chromosome"/>
</dbReference>
<dbReference type="RefSeq" id="WP_245034665.1">
    <property type="nucleotide sequence ID" value="NZ_CP095075.1"/>
</dbReference>
<protein>
    <submittedName>
        <fullName evidence="1">YhaI family protein</fullName>
    </submittedName>
</protein>
<keyword evidence="2" id="KW-1185">Reference proteome</keyword>
<name>A0ABY4HEB2_9BACI</name>
<gene>
    <name evidence="1" type="ORF">MUO15_06895</name>
</gene>
<dbReference type="EMBL" id="CP095075">
    <property type="protein sequence ID" value="UOR13209.1"/>
    <property type="molecule type" value="Genomic_DNA"/>
</dbReference>
<accession>A0ABY4HEB2</accession>
<proteinExistence type="predicted"/>
<dbReference type="Pfam" id="PF08963">
    <property type="entry name" value="DUF1878"/>
    <property type="match status" value="1"/>
</dbReference>
<dbReference type="SUPFAM" id="SSF109915">
    <property type="entry name" value="Hypothetical protein YhaI"/>
    <property type="match status" value="1"/>
</dbReference>
<evidence type="ECO:0000313" key="2">
    <source>
        <dbReference type="Proteomes" id="UP000830326"/>
    </source>
</evidence>